<sequence length="232" mass="27514">MKTYKHLFFDLDHTLWDFETNSGITLQRLYNQYDLASKGISDFETFRITYEKHNEKFWERYRKGFIRREELRWKRMWHTLLDFKVADNKLAQEMSSVYLEMLPQQGQLMPYTIELLDYCKAKNYQLHLITNGFETTQWQKMRTSGIDHYFQKVITSENSNSMKPLKGIFDFAIQESGALVGESIMIGDALEADVLGAQKYGMDQVYFNPYKKAHAHKPTHEISCLSELKQLF</sequence>
<reference evidence="1 2" key="1">
    <citation type="submission" date="2019-09" db="EMBL/GenBank/DDBJ databases">
        <title>Genome sequence and assembly of Taibaiella sp.</title>
        <authorList>
            <person name="Chhetri G."/>
        </authorList>
    </citation>
    <scope>NUCLEOTIDE SEQUENCE [LARGE SCALE GENOMIC DNA]</scope>
    <source>
        <strain evidence="1 2">KVB11</strain>
    </source>
</reference>
<dbReference type="PANTHER" id="PTHR47478">
    <property type="match status" value="1"/>
</dbReference>
<dbReference type="InterPro" id="IPR011951">
    <property type="entry name" value="HAD-SF_hydro_IA_YjjG/PynA"/>
</dbReference>
<gene>
    <name evidence="1" type="ORF">F0919_04070</name>
</gene>
<protein>
    <submittedName>
        <fullName evidence="1">Noncanonical pyrimidine nucleotidase, YjjG family</fullName>
    </submittedName>
</protein>
<dbReference type="EMBL" id="VWSH01000001">
    <property type="protein sequence ID" value="KAA5536857.1"/>
    <property type="molecule type" value="Genomic_DNA"/>
</dbReference>
<dbReference type="SFLD" id="SFLDS00003">
    <property type="entry name" value="Haloacid_Dehalogenase"/>
    <property type="match status" value="1"/>
</dbReference>
<accession>A0A5M6CP31</accession>
<dbReference type="PANTHER" id="PTHR47478:SF1">
    <property type="entry name" value="PYRIMIDINE 5'-NUCLEOTIDASE YJJG"/>
    <property type="match status" value="1"/>
</dbReference>
<dbReference type="RefSeq" id="WP_150031434.1">
    <property type="nucleotide sequence ID" value="NZ_VWSH01000001.1"/>
</dbReference>
<dbReference type="InterPro" id="IPR023214">
    <property type="entry name" value="HAD_sf"/>
</dbReference>
<dbReference type="AlphaFoldDB" id="A0A5M6CP31"/>
<keyword evidence="2" id="KW-1185">Reference proteome</keyword>
<dbReference type="NCBIfam" id="TIGR01549">
    <property type="entry name" value="HAD-SF-IA-v1"/>
    <property type="match status" value="1"/>
</dbReference>
<organism evidence="1 2">
    <name type="scientific">Taibaiella lutea</name>
    <dbReference type="NCBI Taxonomy" id="2608001"/>
    <lineage>
        <taxon>Bacteria</taxon>
        <taxon>Pseudomonadati</taxon>
        <taxon>Bacteroidota</taxon>
        <taxon>Chitinophagia</taxon>
        <taxon>Chitinophagales</taxon>
        <taxon>Chitinophagaceae</taxon>
        <taxon>Taibaiella</taxon>
    </lineage>
</organism>
<dbReference type="Gene3D" id="1.10.150.240">
    <property type="entry name" value="Putative phosphatase, domain 2"/>
    <property type="match status" value="1"/>
</dbReference>
<dbReference type="Gene3D" id="3.40.50.1000">
    <property type="entry name" value="HAD superfamily/HAD-like"/>
    <property type="match status" value="1"/>
</dbReference>
<dbReference type="NCBIfam" id="TIGR02254">
    <property type="entry name" value="YjjG_YfnB"/>
    <property type="match status" value="1"/>
</dbReference>
<comment type="caution">
    <text evidence="1">The sequence shown here is derived from an EMBL/GenBank/DDBJ whole genome shotgun (WGS) entry which is preliminary data.</text>
</comment>
<dbReference type="InterPro" id="IPR036412">
    <property type="entry name" value="HAD-like_sf"/>
</dbReference>
<dbReference type="SFLD" id="SFLDG01129">
    <property type="entry name" value="C1.5:_HAD__Beta-PGM__Phosphata"/>
    <property type="match status" value="1"/>
</dbReference>
<dbReference type="Proteomes" id="UP000323632">
    <property type="component" value="Unassembled WGS sequence"/>
</dbReference>
<dbReference type="SUPFAM" id="SSF56784">
    <property type="entry name" value="HAD-like"/>
    <property type="match status" value="1"/>
</dbReference>
<dbReference type="InterPro" id="IPR006439">
    <property type="entry name" value="HAD-SF_hydro_IA"/>
</dbReference>
<name>A0A5M6CP31_9BACT</name>
<dbReference type="InterPro" id="IPR023198">
    <property type="entry name" value="PGP-like_dom2"/>
</dbReference>
<dbReference type="GO" id="GO:0008253">
    <property type="term" value="F:5'-nucleotidase activity"/>
    <property type="evidence" value="ECO:0007669"/>
    <property type="project" value="InterPro"/>
</dbReference>
<evidence type="ECO:0000313" key="2">
    <source>
        <dbReference type="Proteomes" id="UP000323632"/>
    </source>
</evidence>
<dbReference type="Pfam" id="PF00702">
    <property type="entry name" value="Hydrolase"/>
    <property type="match status" value="1"/>
</dbReference>
<proteinExistence type="predicted"/>
<evidence type="ECO:0000313" key="1">
    <source>
        <dbReference type="EMBL" id="KAA5536857.1"/>
    </source>
</evidence>
<dbReference type="InterPro" id="IPR052550">
    <property type="entry name" value="Pyrimidine_5'-ntase_YjjG"/>
</dbReference>